<evidence type="ECO:0000259" key="1">
    <source>
        <dbReference type="Pfam" id="PF01425"/>
    </source>
</evidence>
<evidence type="ECO:0000313" key="2">
    <source>
        <dbReference type="EMBL" id="CAK0802372.1"/>
    </source>
</evidence>
<dbReference type="InterPro" id="IPR023631">
    <property type="entry name" value="Amidase_dom"/>
</dbReference>
<proteinExistence type="predicted"/>
<name>A0ABN9QGB1_9DINO</name>
<sequence length="337" mass="37719">MSVESYCGQGFRSKSKKRHQHALSEVRADVLCRRRAFWWDLWRRPWRAPRAREGSQSRSKKSARTSENLCLCRCFVHLLEGQQLKIGFYCYDGFMEASPACVRAVHKAVAALKRAGVCCVEFCPPDVEEAFLIYAGLLATGLPHVQDLLARPGEHVADAIRKGIVAFSLPMWLKVLVTKLAGAPVMEKVVRMARAWSGAEYYELVAAKMRYMDKFAKAFTSDLDLLLSPVHVLPTSAHMTTKDFPPTVCYTALQNLLDYPAGVVPVTTLQPSDSAWDSPIRDKLLDPPIRRAYAQAIEANAPFPIGVQLVGRPYTEELVVRGMRELETALRAPQSLL</sequence>
<dbReference type="Proteomes" id="UP001189429">
    <property type="component" value="Unassembled WGS sequence"/>
</dbReference>
<reference evidence="2" key="1">
    <citation type="submission" date="2023-10" db="EMBL/GenBank/DDBJ databases">
        <authorList>
            <person name="Chen Y."/>
            <person name="Shah S."/>
            <person name="Dougan E. K."/>
            <person name="Thang M."/>
            <person name="Chan C."/>
        </authorList>
    </citation>
    <scope>NUCLEOTIDE SEQUENCE [LARGE SCALE GENOMIC DNA]</scope>
</reference>
<evidence type="ECO:0000313" key="3">
    <source>
        <dbReference type="Proteomes" id="UP001189429"/>
    </source>
</evidence>
<dbReference type="InterPro" id="IPR052096">
    <property type="entry name" value="Endocannabinoid_amidase"/>
</dbReference>
<feature type="domain" description="Amidase" evidence="1">
    <location>
        <begin position="82"/>
        <end position="319"/>
    </location>
</feature>
<dbReference type="EMBL" id="CAUYUJ010002783">
    <property type="protein sequence ID" value="CAK0802372.1"/>
    <property type="molecule type" value="Genomic_DNA"/>
</dbReference>
<dbReference type="InterPro" id="IPR036928">
    <property type="entry name" value="AS_sf"/>
</dbReference>
<dbReference type="SUPFAM" id="SSF75304">
    <property type="entry name" value="Amidase signature (AS) enzymes"/>
    <property type="match status" value="1"/>
</dbReference>
<organism evidence="2 3">
    <name type="scientific">Prorocentrum cordatum</name>
    <dbReference type="NCBI Taxonomy" id="2364126"/>
    <lineage>
        <taxon>Eukaryota</taxon>
        <taxon>Sar</taxon>
        <taxon>Alveolata</taxon>
        <taxon>Dinophyceae</taxon>
        <taxon>Prorocentrales</taxon>
        <taxon>Prorocentraceae</taxon>
        <taxon>Prorocentrum</taxon>
    </lineage>
</organism>
<protein>
    <recommendedName>
        <fullName evidence="1">Amidase domain-containing protein</fullName>
    </recommendedName>
</protein>
<dbReference type="PANTHER" id="PTHR45847:SF6">
    <property type="entry name" value="FATTY ACID AMIDE HYDROLASE"/>
    <property type="match status" value="1"/>
</dbReference>
<dbReference type="Pfam" id="PF01425">
    <property type="entry name" value="Amidase"/>
    <property type="match status" value="1"/>
</dbReference>
<comment type="caution">
    <text evidence="2">The sequence shown here is derived from an EMBL/GenBank/DDBJ whole genome shotgun (WGS) entry which is preliminary data.</text>
</comment>
<dbReference type="PANTHER" id="PTHR45847">
    <property type="entry name" value="FATTY ACID AMIDE HYDROLASE"/>
    <property type="match status" value="1"/>
</dbReference>
<keyword evidence="3" id="KW-1185">Reference proteome</keyword>
<dbReference type="Gene3D" id="3.90.1300.10">
    <property type="entry name" value="Amidase signature (AS) domain"/>
    <property type="match status" value="1"/>
</dbReference>
<gene>
    <name evidence="2" type="ORF">PCOR1329_LOCUS9916</name>
</gene>
<accession>A0ABN9QGB1</accession>